<dbReference type="SMART" id="SM01204">
    <property type="entry name" value="FIST_C"/>
    <property type="match status" value="1"/>
</dbReference>
<evidence type="ECO:0000256" key="2">
    <source>
        <dbReference type="ARBA" id="ARBA00022475"/>
    </source>
</evidence>
<gene>
    <name evidence="8" type="ORF">HNR10_002125</name>
</gene>
<dbReference type="PANTHER" id="PTHR14939">
    <property type="entry name" value="F-BOX ONLY PROTEIN 22"/>
    <property type="match status" value="1"/>
</dbReference>
<evidence type="ECO:0000259" key="6">
    <source>
        <dbReference type="SMART" id="SM00897"/>
    </source>
</evidence>
<dbReference type="SMART" id="SM00897">
    <property type="entry name" value="FIST"/>
    <property type="match status" value="1"/>
</dbReference>
<reference evidence="8 9" key="1">
    <citation type="submission" date="2020-07" db="EMBL/GenBank/DDBJ databases">
        <title>Sequencing the genomes of 1000 actinobacteria strains.</title>
        <authorList>
            <person name="Klenk H.-P."/>
        </authorList>
    </citation>
    <scope>NUCLEOTIDE SEQUENCE [LARGE SCALE GENOMIC DNA]</scope>
    <source>
        <strain evidence="8 9">DSM 44442</strain>
    </source>
</reference>
<accession>A0A7Z0ELG7</accession>
<dbReference type="Pfam" id="PF10442">
    <property type="entry name" value="FIST_C"/>
    <property type="match status" value="1"/>
</dbReference>
<dbReference type="InterPro" id="IPR019494">
    <property type="entry name" value="FIST_C"/>
</dbReference>
<evidence type="ECO:0000259" key="7">
    <source>
        <dbReference type="SMART" id="SM01204"/>
    </source>
</evidence>
<evidence type="ECO:0000256" key="1">
    <source>
        <dbReference type="ARBA" id="ARBA00004651"/>
    </source>
</evidence>
<feature type="domain" description="FIST C-domain" evidence="7">
    <location>
        <begin position="252"/>
        <end position="394"/>
    </location>
</feature>
<dbReference type="InterPro" id="IPR013702">
    <property type="entry name" value="FIST_domain_N"/>
</dbReference>
<dbReference type="PIRSF" id="PIRSF018953">
    <property type="entry name" value="UCP018953"/>
    <property type="match status" value="1"/>
</dbReference>
<keyword evidence="5" id="KW-0472">Membrane</keyword>
<sequence>MTAESQIRREASVEAGWRQVARFGDALTTGADLVNAAERAVMAALEQLEGSAPASAEGGGADLLCFFVCGADPEEVTLAGKRVMALAGDAVTLGCSSTGVIGGGRGVEGQGAVSVWCASLPDVEITPFRLDTVIEGDHLAVVGMREPGPRDRAAILLANPYEFPTQAFVRESTDALHGLPVVGGMADGLRGEESVRLFVDGDVAENGAIGVLVGGDGVLGTVVSQGCRPIGPSMTVTKAEGNLLVELAGTNAYEKLEELVDGLSEEDRELAAQGLHIGIAMDEYADHHEQGDFLIRSLSGADPEIGALTIGDMVEVGQTVRFQVRDAGTADEDLARRLASFGTDRSVGAGLLFSCNGRGTALFPRSDHDVLAVRRILGVDAVAGLFAAGEIGPVSGVNHVHEFTACLLAFSR</sequence>
<organism evidence="8 9">
    <name type="scientific">Nocardiopsis aegyptia</name>
    <dbReference type="NCBI Taxonomy" id="220378"/>
    <lineage>
        <taxon>Bacteria</taxon>
        <taxon>Bacillati</taxon>
        <taxon>Actinomycetota</taxon>
        <taxon>Actinomycetes</taxon>
        <taxon>Streptosporangiales</taxon>
        <taxon>Nocardiopsidaceae</taxon>
        <taxon>Nocardiopsis</taxon>
    </lineage>
</organism>
<comment type="subcellular location">
    <subcellularLocation>
        <location evidence="1">Cell membrane</location>
        <topology evidence="1">Multi-pass membrane protein</topology>
    </subcellularLocation>
</comment>
<evidence type="ECO:0000256" key="3">
    <source>
        <dbReference type="ARBA" id="ARBA00022692"/>
    </source>
</evidence>
<name>A0A7Z0ELG7_9ACTN</name>
<feature type="domain" description="FIST" evidence="6">
    <location>
        <begin position="60"/>
        <end position="251"/>
    </location>
</feature>
<keyword evidence="9" id="KW-1185">Reference proteome</keyword>
<keyword evidence="3" id="KW-0812">Transmembrane</keyword>
<protein>
    <submittedName>
        <fullName evidence="8">Small ligand-binding sensory domain FIST</fullName>
    </submittedName>
</protein>
<dbReference type="GO" id="GO:0005886">
    <property type="term" value="C:plasma membrane"/>
    <property type="evidence" value="ECO:0007669"/>
    <property type="project" value="UniProtKB-SubCell"/>
</dbReference>
<keyword evidence="4" id="KW-1133">Transmembrane helix</keyword>
<evidence type="ECO:0000256" key="5">
    <source>
        <dbReference type="ARBA" id="ARBA00023136"/>
    </source>
</evidence>
<evidence type="ECO:0000313" key="9">
    <source>
        <dbReference type="Proteomes" id="UP000572051"/>
    </source>
</evidence>
<dbReference type="PANTHER" id="PTHR14939:SF5">
    <property type="entry name" value="F-BOX ONLY PROTEIN 22"/>
    <property type="match status" value="1"/>
</dbReference>
<comment type="caution">
    <text evidence="8">The sequence shown here is derived from an EMBL/GenBank/DDBJ whole genome shotgun (WGS) entry which is preliminary data.</text>
</comment>
<dbReference type="EMBL" id="JACCFS010000001">
    <property type="protein sequence ID" value="NYJ34244.1"/>
    <property type="molecule type" value="Genomic_DNA"/>
</dbReference>
<evidence type="ECO:0000313" key="8">
    <source>
        <dbReference type="EMBL" id="NYJ34244.1"/>
    </source>
</evidence>
<dbReference type="Proteomes" id="UP000572051">
    <property type="component" value="Unassembled WGS sequence"/>
</dbReference>
<keyword evidence="2" id="KW-1003">Cell membrane</keyword>
<dbReference type="InterPro" id="IPR016741">
    <property type="entry name" value="UCP018953"/>
</dbReference>
<dbReference type="AlphaFoldDB" id="A0A7Z0ELG7"/>
<proteinExistence type="predicted"/>
<dbReference type="Pfam" id="PF08495">
    <property type="entry name" value="FIST"/>
    <property type="match status" value="1"/>
</dbReference>
<evidence type="ECO:0000256" key="4">
    <source>
        <dbReference type="ARBA" id="ARBA00022989"/>
    </source>
</evidence>